<dbReference type="SUPFAM" id="SSF52540">
    <property type="entry name" value="P-loop containing nucleoside triphosphate hydrolases"/>
    <property type="match status" value="1"/>
</dbReference>
<accession>A0AAE1QU98</accession>
<dbReference type="InterPro" id="IPR027417">
    <property type="entry name" value="P-loop_NTPase"/>
</dbReference>
<dbReference type="PANTHER" id="PTHR13710:SF153">
    <property type="entry name" value="RECQ-LIKE DNA HELICASE BLM"/>
    <property type="match status" value="1"/>
</dbReference>
<comment type="similarity">
    <text evidence="1">Belongs to the helicase family. RecQ subfamily.</text>
</comment>
<dbReference type="GO" id="GO:0000724">
    <property type="term" value="P:double-strand break repair via homologous recombination"/>
    <property type="evidence" value="ECO:0007669"/>
    <property type="project" value="TreeGrafter"/>
</dbReference>
<name>A0AAE1QU98_9SOLA</name>
<dbReference type="Pfam" id="PF16124">
    <property type="entry name" value="RecQ_Zn_bind"/>
    <property type="match status" value="1"/>
</dbReference>
<dbReference type="EMBL" id="JAVYJV010000023">
    <property type="protein sequence ID" value="KAK4339718.1"/>
    <property type="molecule type" value="Genomic_DNA"/>
</dbReference>
<comment type="caution">
    <text evidence="6">The sequence shown here is derived from an EMBL/GenBank/DDBJ whole genome shotgun (WGS) entry which is preliminary data.</text>
</comment>
<dbReference type="PANTHER" id="PTHR13710">
    <property type="entry name" value="DNA HELICASE RECQ FAMILY MEMBER"/>
    <property type="match status" value="1"/>
</dbReference>
<evidence type="ECO:0000259" key="5">
    <source>
        <dbReference type="Pfam" id="PF16124"/>
    </source>
</evidence>
<dbReference type="GO" id="GO:0005634">
    <property type="term" value="C:nucleus"/>
    <property type="evidence" value="ECO:0007669"/>
    <property type="project" value="TreeGrafter"/>
</dbReference>
<feature type="domain" description="ATP-dependent DNA helicase RecQ zinc-binding" evidence="5">
    <location>
        <begin position="216"/>
        <end position="271"/>
    </location>
</feature>
<dbReference type="AlphaFoldDB" id="A0AAE1QU98"/>
<evidence type="ECO:0000313" key="6">
    <source>
        <dbReference type="EMBL" id="KAK4339718.1"/>
    </source>
</evidence>
<dbReference type="GO" id="GO:0003677">
    <property type="term" value="F:DNA binding"/>
    <property type="evidence" value="ECO:0007669"/>
    <property type="project" value="UniProtKB-KW"/>
</dbReference>
<keyword evidence="4" id="KW-0539">Nucleus</keyword>
<dbReference type="InterPro" id="IPR032284">
    <property type="entry name" value="RecQ_Zn-bd"/>
</dbReference>
<dbReference type="Gene3D" id="3.40.50.300">
    <property type="entry name" value="P-loop containing nucleotide triphosphate hydrolases"/>
    <property type="match status" value="2"/>
</dbReference>
<evidence type="ECO:0000256" key="1">
    <source>
        <dbReference type="ARBA" id="ARBA00005446"/>
    </source>
</evidence>
<dbReference type="GO" id="GO:0005737">
    <property type="term" value="C:cytoplasm"/>
    <property type="evidence" value="ECO:0007669"/>
    <property type="project" value="TreeGrafter"/>
</dbReference>
<keyword evidence="3" id="KW-0413">Isomerase</keyword>
<evidence type="ECO:0000256" key="2">
    <source>
        <dbReference type="ARBA" id="ARBA00023125"/>
    </source>
</evidence>
<organism evidence="6 7">
    <name type="scientific">Anisodus tanguticus</name>
    <dbReference type="NCBI Taxonomy" id="243964"/>
    <lineage>
        <taxon>Eukaryota</taxon>
        <taxon>Viridiplantae</taxon>
        <taxon>Streptophyta</taxon>
        <taxon>Embryophyta</taxon>
        <taxon>Tracheophyta</taxon>
        <taxon>Spermatophyta</taxon>
        <taxon>Magnoliopsida</taxon>
        <taxon>eudicotyledons</taxon>
        <taxon>Gunneridae</taxon>
        <taxon>Pentapetalae</taxon>
        <taxon>asterids</taxon>
        <taxon>lamiids</taxon>
        <taxon>Solanales</taxon>
        <taxon>Solanaceae</taxon>
        <taxon>Solanoideae</taxon>
        <taxon>Hyoscyameae</taxon>
        <taxon>Anisodus</taxon>
    </lineage>
</organism>
<gene>
    <name evidence="6" type="ORF">RND71_041180</name>
</gene>
<reference evidence="6" key="1">
    <citation type="submission" date="2023-12" db="EMBL/GenBank/DDBJ databases">
        <title>Genome assembly of Anisodus tanguticus.</title>
        <authorList>
            <person name="Wang Y.-J."/>
        </authorList>
    </citation>
    <scope>NUCLEOTIDE SEQUENCE</scope>
    <source>
        <strain evidence="6">KB-2021</strain>
        <tissue evidence="6">Leaf</tissue>
    </source>
</reference>
<proteinExistence type="inferred from homology"/>
<dbReference type="GO" id="GO:0009378">
    <property type="term" value="F:four-way junction helicase activity"/>
    <property type="evidence" value="ECO:0007669"/>
    <property type="project" value="TreeGrafter"/>
</dbReference>
<dbReference type="GO" id="GO:0043138">
    <property type="term" value="F:3'-5' DNA helicase activity"/>
    <property type="evidence" value="ECO:0007669"/>
    <property type="project" value="TreeGrafter"/>
</dbReference>
<dbReference type="GO" id="GO:0005694">
    <property type="term" value="C:chromosome"/>
    <property type="evidence" value="ECO:0007669"/>
    <property type="project" value="TreeGrafter"/>
</dbReference>
<evidence type="ECO:0000256" key="4">
    <source>
        <dbReference type="ARBA" id="ARBA00023242"/>
    </source>
</evidence>
<sequence>MQDEDLELEKVRLIILALEFGFDEDSGKTCLNRLVELYAVESEACGALADMLGKAVRENCKVECDEDSSTCVHVIEDSPQQRRRAKAVMLDSSSDSEEMGISFASKEDVPSTSLIDPILKYEETGKSKEPLKQLGNLLLDRFKNLSGIVYCLSKSECVDVSEFLNEKCKIKTAYYHAGLASRQRVAVQERWRSGRKLEGQEGTAVPATCVILYQKNDFSRVVCMLRNGHGYKRDSLKRAMEQARKMQKYCELKTECCRKLLPEHFGESFDQNSLQEWSTVSSLPREGSAFCPKRRPRIQISSF</sequence>
<keyword evidence="7" id="KW-1185">Reference proteome</keyword>
<evidence type="ECO:0000256" key="3">
    <source>
        <dbReference type="ARBA" id="ARBA00023235"/>
    </source>
</evidence>
<dbReference type="Proteomes" id="UP001291623">
    <property type="component" value="Unassembled WGS sequence"/>
</dbReference>
<protein>
    <recommendedName>
        <fullName evidence="5">ATP-dependent DNA helicase RecQ zinc-binding domain-containing protein</fullName>
    </recommendedName>
</protein>
<evidence type="ECO:0000313" key="7">
    <source>
        <dbReference type="Proteomes" id="UP001291623"/>
    </source>
</evidence>
<keyword evidence="2" id="KW-0238">DNA-binding</keyword>